<dbReference type="InterPro" id="IPR011256">
    <property type="entry name" value="Reg_factor_effector_dom_sf"/>
</dbReference>
<dbReference type="InterPro" id="IPR010499">
    <property type="entry name" value="AraC_E-bd"/>
</dbReference>
<dbReference type="RefSeq" id="WP_230740677.1">
    <property type="nucleotide sequence ID" value="NZ_PGCK01000002.1"/>
</dbReference>
<accession>A0AAP2RBV4</accession>
<protein>
    <submittedName>
        <fullName evidence="2">AraC family transcriptional regulator</fullName>
    </submittedName>
</protein>
<dbReference type="Gene3D" id="3.20.80.10">
    <property type="entry name" value="Regulatory factor, effector binding domain"/>
    <property type="match status" value="1"/>
</dbReference>
<organism evidence="2 3">
    <name type="scientific">Methanooceanicella nereidis</name>
    <dbReference type="NCBI Taxonomy" id="2052831"/>
    <lineage>
        <taxon>Archaea</taxon>
        <taxon>Methanobacteriati</taxon>
        <taxon>Methanobacteriota</taxon>
        <taxon>Stenosarchaea group</taxon>
        <taxon>Methanomicrobia</taxon>
        <taxon>Methanocellales</taxon>
        <taxon>Methanocellaceae</taxon>
        <taxon>Methanooceanicella</taxon>
    </lineage>
</organism>
<comment type="caution">
    <text evidence="2">The sequence shown here is derived from an EMBL/GenBank/DDBJ whole genome shotgun (WGS) entry which is preliminary data.</text>
</comment>
<dbReference type="EMBL" id="PGCK01000002">
    <property type="protein sequence ID" value="MCD1294066.1"/>
    <property type="molecule type" value="Genomic_DNA"/>
</dbReference>
<evidence type="ECO:0000313" key="2">
    <source>
        <dbReference type="EMBL" id="MCD1294066.1"/>
    </source>
</evidence>
<evidence type="ECO:0000313" key="3">
    <source>
        <dbReference type="Proteomes" id="UP001320159"/>
    </source>
</evidence>
<proteinExistence type="predicted"/>
<evidence type="ECO:0000259" key="1">
    <source>
        <dbReference type="SMART" id="SM00871"/>
    </source>
</evidence>
<reference evidence="2 3" key="1">
    <citation type="submission" date="2017-11" db="EMBL/GenBank/DDBJ databases">
        <title>Isolation and Characterization of Family Methanocellaceae Species from Potential Methane Hydrate Area Offshore Southwestern Taiwan.</title>
        <authorList>
            <person name="Zhang W.-L."/>
            <person name="Chen W.-C."/>
            <person name="Lai M.-C."/>
            <person name="Chen S.-C."/>
        </authorList>
    </citation>
    <scope>NUCLEOTIDE SEQUENCE [LARGE SCALE GENOMIC DNA]</scope>
    <source>
        <strain evidence="2 3">CWC-04</strain>
    </source>
</reference>
<dbReference type="SUPFAM" id="SSF55136">
    <property type="entry name" value="Probable bacterial effector-binding domain"/>
    <property type="match status" value="1"/>
</dbReference>
<keyword evidence="3" id="KW-1185">Reference proteome</keyword>
<dbReference type="SMART" id="SM00871">
    <property type="entry name" value="AraC_E_bind"/>
    <property type="match status" value="1"/>
</dbReference>
<gene>
    <name evidence="2" type="ORF">CUJ83_03530</name>
</gene>
<dbReference type="InterPro" id="IPR029442">
    <property type="entry name" value="GyrI-like"/>
</dbReference>
<sequence length="154" mass="16852">MSFKCELKEQPAQPVLSIRARTSVRNLPQVLGNGYGSIIQYICELGENPVGPPFTAYYNMDMENLDIELGFPVAKKLPGKGDINPGEIPGGKLGTCLYTGPYGDEMCHAYGALTNFIIDKGYEPTGVAYEMYLNDPTVTPPSELQTLIVFPLKN</sequence>
<dbReference type="AlphaFoldDB" id="A0AAP2RBV4"/>
<dbReference type="Pfam" id="PF06445">
    <property type="entry name" value="GyrI-like"/>
    <property type="match status" value="1"/>
</dbReference>
<name>A0AAP2RBV4_9EURY</name>
<feature type="domain" description="AraC effector-binding" evidence="1">
    <location>
        <begin position="3"/>
        <end position="153"/>
    </location>
</feature>
<dbReference type="Proteomes" id="UP001320159">
    <property type="component" value="Unassembled WGS sequence"/>
</dbReference>